<protein>
    <submittedName>
        <fullName evidence="3">Unannotated protein</fullName>
    </submittedName>
</protein>
<reference evidence="3" key="1">
    <citation type="submission" date="2020-05" db="EMBL/GenBank/DDBJ databases">
        <authorList>
            <person name="Chiriac C."/>
            <person name="Salcher M."/>
            <person name="Ghai R."/>
            <person name="Kavagutti S V."/>
        </authorList>
    </citation>
    <scope>NUCLEOTIDE SEQUENCE</scope>
</reference>
<keyword evidence="2" id="KW-0472">Membrane</keyword>
<evidence type="ECO:0000256" key="2">
    <source>
        <dbReference type="SAM" id="Phobius"/>
    </source>
</evidence>
<feature type="region of interest" description="Disordered" evidence="1">
    <location>
        <begin position="71"/>
        <end position="139"/>
    </location>
</feature>
<proteinExistence type="predicted"/>
<evidence type="ECO:0000313" key="3">
    <source>
        <dbReference type="EMBL" id="CAB4640758.1"/>
    </source>
</evidence>
<feature type="transmembrane region" description="Helical" evidence="2">
    <location>
        <begin position="33"/>
        <end position="52"/>
    </location>
</feature>
<dbReference type="EMBL" id="CAEZVX010000056">
    <property type="protein sequence ID" value="CAB4640758.1"/>
    <property type="molecule type" value="Genomic_DNA"/>
</dbReference>
<dbReference type="SUPFAM" id="SSF48371">
    <property type="entry name" value="ARM repeat"/>
    <property type="match status" value="1"/>
</dbReference>
<dbReference type="InterPro" id="IPR016024">
    <property type="entry name" value="ARM-type_fold"/>
</dbReference>
<keyword evidence="2" id="KW-0812">Transmembrane</keyword>
<organism evidence="3">
    <name type="scientific">freshwater metagenome</name>
    <dbReference type="NCBI Taxonomy" id="449393"/>
    <lineage>
        <taxon>unclassified sequences</taxon>
        <taxon>metagenomes</taxon>
        <taxon>ecological metagenomes</taxon>
    </lineage>
</organism>
<accession>A0A6J6JWE1</accession>
<feature type="compositionally biased region" description="Low complexity" evidence="1">
    <location>
        <begin position="71"/>
        <end position="82"/>
    </location>
</feature>
<sequence length="139" mass="15235">MTHVNNQNPDDRNWMDIAREDAINEVRHNGQRLPFIAAAVSLLIIGGGAVFAQTNNEAPAQAEEISVTQSPTAITSSISSPTDGNPAMVATAVPVIPNVSPKVNGYYEDDDDDEEEDDEEEDDEEEDDEEEDDEEEDDD</sequence>
<evidence type="ECO:0000256" key="1">
    <source>
        <dbReference type="SAM" id="MobiDB-lite"/>
    </source>
</evidence>
<name>A0A6J6JWE1_9ZZZZ</name>
<feature type="compositionally biased region" description="Acidic residues" evidence="1">
    <location>
        <begin position="107"/>
        <end position="139"/>
    </location>
</feature>
<keyword evidence="2" id="KW-1133">Transmembrane helix</keyword>
<dbReference type="AlphaFoldDB" id="A0A6J6JWE1"/>
<gene>
    <name evidence="3" type="ORF">UFOPK2155_00531</name>
</gene>